<protein>
    <submittedName>
        <fullName evidence="1">Zinc-finger double domain protein</fullName>
    </submittedName>
</protein>
<sequence length="91" mass="10936">MKKEKRVVHHWEITLGTETFQEKYKGRILWYLKNDFRVPPLHPTLHKSSLESWLNDIKDGNTENVPDWLRENVKFLESKSFKCDDCGKIVY</sequence>
<dbReference type="EMBL" id="BK016063">
    <property type="protein sequence ID" value="DAF92192.1"/>
    <property type="molecule type" value="Genomic_DNA"/>
</dbReference>
<organism evidence="1">
    <name type="scientific">Siphoviridae sp. ctgN495</name>
    <dbReference type="NCBI Taxonomy" id="2825608"/>
    <lineage>
        <taxon>Viruses</taxon>
        <taxon>Duplodnaviria</taxon>
        <taxon>Heunggongvirae</taxon>
        <taxon>Uroviricota</taxon>
        <taxon>Caudoviricetes</taxon>
    </lineage>
</organism>
<keyword evidence="1" id="KW-0479">Metal-binding</keyword>
<accession>A0A8S5UCJ6</accession>
<proteinExistence type="predicted"/>
<keyword evidence="1" id="KW-0863">Zinc-finger</keyword>
<keyword evidence="1" id="KW-0862">Zinc</keyword>
<dbReference type="GO" id="GO:0008270">
    <property type="term" value="F:zinc ion binding"/>
    <property type="evidence" value="ECO:0007669"/>
    <property type="project" value="UniProtKB-KW"/>
</dbReference>
<evidence type="ECO:0000313" key="1">
    <source>
        <dbReference type="EMBL" id="DAF92192.1"/>
    </source>
</evidence>
<name>A0A8S5UCJ6_9CAUD</name>
<reference evidence="1" key="1">
    <citation type="journal article" date="2021" name="Proc. Natl. Acad. Sci. U.S.A.">
        <title>A Catalog of Tens of Thousands of Viruses from Human Metagenomes Reveals Hidden Associations with Chronic Diseases.</title>
        <authorList>
            <person name="Tisza M.J."/>
            <person name="Buck C.B."/>
        </authorList>
    </citation>
    <scope>NUCLEOTIDE SEQUENCE</scope>
    <source>
        <strain evidence="1">CtgN495</strain>
    </source>
</reference>